<proteinExistence type="predicted"/>
<keyword evidence="2" id="KW-1185">Reference proteome</keyword>
<protein>
    <submittedName>
        <fullName evidence="1">Uncharacterized protein</fullName>
    </submittedName>
</protein>
<dbReference type="EMBL" id="CM037151">
    <property type="protein sequence ID" value="KAH7842530.1"/>
    <property type="molecule type" value="Genomic_DNA"/>
</dbReference>
<gene>
    <name evidence="1" type="ORF">Vadar_006447</name>
</gene>
<reference evidence="1 2" key="1">
    <citation type="journal article" date="2021" name="Hortic Res">
        <title>High-quality reference genome and annotation aids understanding of berry development for evergreen blueberry (Vaccinium darrowii).</title>
        <authorList>
            <person name="Yu J."/>
            <person name="Hulse-Kemp A.M."/>
            <person name="Babiker E."/>
            <person name="Staton M."/>
        </authorList>
    </citation>
    <scope>NUCLEOTIDE SEQUENCE [LARGE SCALE GENOMIC DNA]</scope>
    <source>
        <strain evidence="2">cv. NJ 8807/NJ 8810</strain>
        <tissue evidence="1">Young leaf</tissue>
    </source>
</reference>
<evidence type="ECO:0000313" key="2">
    <source>
        <dbReference type="Proteomes" id="UP000828048"/>
    </source>
</evidence>
<comment type="caution">
    <text evidence="1">The sequence shown here is derived from an EMBL/GenBank/DDBJ whole genome shotgun (WGS) entry which is preliminary data.</text>
</comment>
<evidence type="ECO:0000313" key="1">
    <source>
        <dbReference type="EMBL" id="KAH7842530.1"/>
    </source>
</evidence>
<organism evidence="1 2">
    <name type="scientific">Vaccinium darrowii</name>
    <dbReference type="NCBI Taxonomy" id="229202"/>
    <lineage>
        <taxon>Eukaryota</taxon>
        <taxon>Viridiplantae</taxon>
        <taxon>Streptophyta</taxon>
        <taxon>Embryophyta</taxon>
        <taxon>Tracheophyta</taxon>
        <taxon>Spermatophyta</taxon>
        <taxon>Magnoliopsida</taxon>
        <taxon>eudicotyledons</taxon>
        <taxon>Gunneridae</taxon>
        <taxon>Pentapetalae</taxon>
        <taxon>asterids</taxon>
        <taxon>Ericales</taxon>
        <taxon>Ericaceae</taxon>
        <taxon>Vaccinioideae</taxon>
        <taxon>Vaccinieae</taxon>
        <taxon>Vaccinium</taxon>
    </lineage>
</organism>
<name>A0ACB7XNP4_9ERIC</name>
<sequence length="137" mass="15649">MDVAITNPNGLVCHFTGVYACTDIAERKNLWRVLTKKARVITEPWVLMGDFNCILSNEEKWGGEEKAEWEMADFRNFVADSGLIDIGYVGYPYTWNNKRGGRANVRERLDRVLVNPRWQVDFESGFLKHLGPGGSDH</sequence>
<dbReference type="Proteomes" id="UP000828048">
    <property type="component" value="Chromosome 1"/>
</dbReference>
<accession>A0ACB7XNP4</accession>